<reference evidence="2" key="1">
    <citation type="journal article" date="2017" name="Front. Cell. Infect. Microbiol.">
        <title>The Distinct Transcriptional Response of the Midgut of Amblyomma sculptum and Amblyomma aureolatum Ticks to Rickettsia rickettsii Correlates to Their Differences in Susceptibility to Infection.</title>
        <authorList>
            <person name="Martins L.A."/>
            <person name="Galletti M.F.B.M."/>
            <person name="Ribeiro J.M."/>
            <person name="Fujita A."/>
            <person name="Costa F.B."/>
            <person name="Labruna M.B."/>
            <person name="Daffre S."/>
            <person name="Fogaca A.C."/>
        </authorList>
    </citation>
    <scope>NUCLEOTIDE SEQUENCE</scope>
</reference>
<feature type="region of interest" description="Disordered" evidence="1">
    <location>
        <begin position="220"/>
        <end position="259"/>
    </location>
</feature>
<dbReference type="EMBL" id="GFAC01000246">
    <property type="protein sequence ID" value="JAT98942.1"/>
    <property type="molecule type" value="mRNA"/>
</dbReference>
<feature type="region of interest" description="Disordered" evidence="1">
    <location>
        <begin position="326"/>
        <end position="356"/>
    </location>
</feature>
<feature type="compositionally biased region" description="Polar residues" evidence="1">
    <location>
        <begin position="1"/>
        <end position="28"/>
    </location>
</feature>
<feature type="non-terminal residue" evidence="2">
    <location>
        <position position="1"/>
    </location>
</feature>
<proteinExistence type="evidence at transcript level"/>
<feature type="compositionally biased region" description="Basic and acidic residues" evidence="1">
    <location>
        <begin position="29"/>
        <end position="46"/>
    </location>
</feature>
<name>A0A1E1XI24_9ACAR</name>
<evidence type="ECO:0000313" key="2">
    <source>
        <dbReference type="EMBL" id="JAT98942.1"/>
    </source>
</evidence>
<evidence type="ECO:0000256" key="1">
    <source>
        <dbReference type="SAM" id="MobiDB-lite"/>
    </source>
</evidence>
<protein>
    <submittedName>
        <fullName evidence="2">Putative cell wall protein iff6</fullName>
    </submittedName>
</protein>
<accession>A0A1E1XI24</accession>
<feature type="compositionally biased region" description="Low complexity" evidence="1">
    <location>
        <begin position="126"/>
        <end position="135"/>
    </location>
</feature>
<organism evidence="2">
    <name type="scientific">Amblyomma aureolatum</name>
    <dbReference type="NCBI Taxonomy" id="187763"/>
    <lineage>
        <taxon>Eukaryota</taxon>
        <taxon>Metazoa</taxon>
        <taxon>Ecdysozoa</taxon>
        <taxon>Arthropoda</taxon>
        <taxon>Chelicerata</taxon>
        <taxon>Arachnida</taxon>
        <taxon>Acari</taxon>
        <taxon>Parasitiformes</taxon>
        <taxon>Ixodida</taxon>
        <taxon>Ixodoidea</taxon>
        <taxon>Ixodidae</taxon>
        <taxon>Amblyomminae</taxon>
        <taxon>Amblyomma</taxon>
    </lineage>
</organism>
<feature type="region of interest" description="Disordered" evidence="1">
    <location>
        <begin position="1"/>
        <end position="168"/>
    </location>
</feature>
<dbReference type="AlphaFoldDB" id="A0A1E1XI24"/>
<feature type="compositionally biased region" description="Polar residues" evidence="1">
    <location>
        <begin position="136"/>
        <end position="147"/>
    </location>
</feature>
<sequence>SQTSATNVIQVTTASTDSETQPGTSTDAQLKESVEESQESTEKSVPSDEAYATTTATLSHDESEEAPTASVAAGSDLESATQPNAEESTKETEQPETEVQKATSPTTDEAAGRDEQDDQVAIDGESLSTALSSSSDVTTAPVATTEDSSYDPALNTDDSVSGSGAASGHAVELATYAPGTSGASAGESTPATEYAGVIVERTEKTVIVATGEDLTNLSEGVTEAGSAATEATKEENLTESVTQGKDNAERDSTHSSFGDITTTVSVGEELTTNQAALTTVVSPNKAATEVGAESMFTTYEGPVSHPDEGDATTPSLISATEAQQDVIEGTEASSAHGKAEGAAGTEESPEVKKCRY</sequence>